<dbReference type="Proteomes" id="UP001327560">
    <property type="component" value="Chromosome 1"/>
</dbReference>
<organism evidence="1 2">
    <name type="scientific">Canna indica</name>
    <name type="common">Indian-shot</name>
    <dbReference type="NCBI Taxonomy" id="4628"/>
    <lineage>
        <taxon>Eukaryota</taxon>
        <taxon>Viridiplantae</taxon>
        <taxon>Streptophyta</taxon>
        <taxon>Embryophyta</taxon>
        <taxon>Tracheophyta</taxon>
        <taxon>Spermatophyta</taxon>
        <taxon>Magnoliopsida</taxon>
        <taxon>Liliopsida</taxon>
        <taxon>Zingiberales</taxon>
        <taxon>Cannaceae</taxon>
        <taxon>Canna</taxon>
    </lineage>
</organism>
<name>A0AAQ3JS90_9LILI</name>
<sequence length="118" mass="13345">MMKLFGNCLAQEGEAKEAMQASRKKKVPALSTLCSWLLNRKPKKATISEEDEEEKKGGIRLKLVLSKKEAAQLLAFYVQGQEEMVNKLVGFKLDKQKIQQSRSSFGAWQPMLESIPED</sequence>
<reference evidence="1 2" key="1">
    <citation type="submission" date="2023-10" db="EMBL/GenBank/DDBJ databases">
        <title>Chromosome-scale genome assembly provides insights into flower coloration mechanisms of Canna indica.</title>
        <authorList>
            <person name="Li C."/>
        </authorList>
    </citation>
    <scope>NUCLEOTIDE SEQUENCE [LARGE SCALE GENOMIC DNA]</scope>
    <source>
        <tissue evidence="1">Flower</tissue>
    </source>
</reference>
<protein>
    <submittedName>
        <fullName evidence="1">Uncharacterized protein</fullName>
    </submittedName>
</protein>
<dbReference type="AlphaFoldDB" id="A0AAQ3JS90"/>
<keyword evidence="2" id="KW-1185">Reference proteome</keyword>
<evidence type="ECO:0000313" key="1">
    <source>
        <dbReference type="EMBL" id="WOK93836.1"/>
    </source>
</evidence>
<evidence type="ECO:0000313" key="2">
    <source>
        <dbReference type="Proteomes" id="UP001327560"/>
    </source>
</evidence>
<proteinExistence type="predicted"/>
<gene>
    <name evidence="1" type="ORF">Cni_G02537</name>
</gene>
<accession>A0AAQ3JS90</accession>
<dbReference type="EMBL" id="CP136890">
    <property type="protein sequence ID" value="WOK93836.1"/>
    <property type="molecule type" value="Genomic_DNA"/>
</dbReference>